<reference evidence="11" key="1">
    <citation type="submission" date="2021-01" db="UniProtKB">
        <authorList>
            <consortium name="EnsemblPlants"/>
        </authorList>
    </citation>
    <scope>IDENTIFICATION</scope>
</reference>
<dbReference type="SMART" id="SM00710">
    <property type="entry name" value="PbH1"/>
    <property type="match status" value="5"/>
</dbReference>
<protein>
    <recommendedName>
        <fullName evidence="13">Polygalacturonase</fullName>
    </recommendedName>
</protein>
<evidence type="ECO:0000256" key="4">
    <source>
        <dbReference type="ARBA" id="ARBA00022525"/>
    </source>
</evidence>
<dbReference type="InterPro" id="IPR012334">
    <property type="entry name" value="Pectin_lyas_fold"/>
</dbReference>
<evidence type="ECO:0008006" key="13">
    <source>
        <dbReference type="Google" id="ProtNLM"/>
    </source>
</evidence>
<accession>A0A7N0TWU5</accession>
<evidence type="ECO:0000256" key="5">
    <source>
        <dbReference type="ARBA" id="ARBA00022801"/>
    </source>
</evidence>
<comment type="subcellular location">
    <subcellularLocation>
        <location evidence="1">Secreted</location>
        <location evidence="1">Cell wall</location>
    </subcellularLocation>
</comment>
<dbReference type="InterPro" id="IPR011050">
    <property type="entry name" value="Pectin_lyase_fold/virulence"/>
</dbReference>
<dbReference type="FunFam" id="2.160.20.10:FF:000004">
    <property type="entry name" value="Pectin lyase-like superfamily protein"/>
    <property type="match status" value="1"/>
</dbReference>
<evidence type="ECO:0000313" key="11">
    <source>
        <dbReference type="EnsemblPlants" id="Kaladp0046s0283.1.v1.1"/>
    </source>
</evidence>
<evidence type="ECO:0000256" key="9">
    <source>
        <dbReference type="RuleBase" id="RU361169"/>
    </source>
</evidence>
<dbReference type="GO" id="GO:0071555">
    <property type="term" value="P:cell wall organization"/>
    <property type="evidence" value="ECO:0007669"/>
    <property type="project" value="UniProtKB-KW"/>
</dbReference>
<evidence type="ECO:0000256" key="6">
    <source>
        <dbReference type="ARBA" id="ARBA00023295"/>
    </source>
</evidence>
<dbReference type="GO" id="GO:0004650">
    <property type="term" value="F:polygalacturonase activity"/>
    <property type="evidence" value="ECO:0007669"/>
    <property type="project" value="InterPro"/>
</dbReference>
<dbReference type="EnsemblPlants" id="Kaladp0046s0283.1.v1.1">
    <property type="protein sequence ID" value="Kaladp0046s0283.1.v1.1"/>
    <property type="gene ID" value="Kaladp0046s0283.v1.1"/>
</dbReference>
<evidence type="ECO:0000256" key="3">
    <source>
        <dbReference type="ARBA" id="ARBA00022512"/>
    </source>
</evidence>
<feature type="signal peptide" evidence="10">
    <location>
        <begin position="1"/>
        <end position="22"/>
    </location>
</feature>
<dbReference type="Gramene" id="Kaladp0046s0283.1.v1.1">
    <property type="protein sequence ID" value="Kaladp0046s0283.1.v1.1"/>
    <property type="gene ID" value="Kaladp0046s0283.v1.1"/>
</dbReference>
<dbReference type="Pfam" id="PF00295">
    <property type="entry name" value="Glyco_hydro_28"/>
    <property type="match status" value="1"/>
</dbReference>
<sequence length="393" mass="41950">MSPSKSTIIFGTTFLITSLAFSSQIAARLDVTTYGAEPDGETDSTEAFLRTWKDACGDKSGAVTVLVPDGTYLIKPVTFRGPCKSSIFFNITGTLVAPLSYKDLGNSGYWILFIKVSDISIYGGTLDARAAGFWACRQSGKSCPVGARSLTFNWANNVSISSLTSINSQVTHLVINRCKNVTVTNVNVIAPDESPNTDGIHVQMSNNVSISDSSMQTGDDCVSIGPGTYNLNMSNIRCGPGHGISIGSLGRDLNEDGVENVTLSNAIFTGSQNGVRIKSWAWPSTGFVRNVIFQNIVMKNAKNPIIIDQNYCPDNKGCPNQTSGVQISDVAYINIRGTSAKARAIILDCSPSSPCFGIHLEDIDLKYMDAAVFSSCKNIANVTGGVVQQNSCL</sequence>
<evidence type="ECO:0000256" key="2">
    <source>
        <dbReference type="ARBA" id="ARBA00008834"/>
    </source>
</evidence>
<dbReference type="Proteomes" id="UP000594263">
    <property type="component" value="Unplaced"/>
</dbReference>
<dbReference type="PROSITE" id="PS00502">
    <property type="entry name" value="POLYGALACTURONASE"/>
    <property type="match status" value="1"/>
</dbReference>
<evidence type="ECO:0000256" key="8">
    <source>
        <dbReference type="PROSITE-ProRule" id="PRU10052"/>
    </source>
</evidence>
<dbReference type="OMA" id="CPTHEGC"/>
<evidence type="ECO:0000256" key="10">
    <source>
        <dbReference type="SAM" id="SignalP"/>
    </source>
</evidence>
<evidence type="ECO:0000256" key="1">
    <source>
        <dbReference type="ARBA" id="ARBA00004191"/>
    </source>
</evidence>
<feature type="chain" id="PRO_5029639595" description="Polygalacturonase" evidence="10">
    <location>
        <begin position="23"/>
        <end position="393"/>
    </location>
</feature>
<dbReference type="InterPro" id="IPR000743">
    <property type="entry name" value="Glyco_hydro_28"/>
</dbReference>
<keyword evidence="4" id="KW-0964">Secreted</keyword>
<keyword evidence="6 9" id="KW-0326">Glycosidase</keyword>
<dbReference type="GO" id="GO:0005975">
    <property type="term" value="P:carbohydrate metabolic process"/>
    <property type="evidence" value="ECO:0007669"/>
    <property type="project" value="InterPro"/>
</dbReference>
<evidence type="ECO:0000256" key="7">
    <source>
        <dbReference type="ARBA" id="ARBA00023316"/>
    </source>
</evidence>
<proteinExistence type="inferred from homology"/>
<organism evidence="11 12">
    <name type="scientific">Kalanchoe fedtschenkoi</name>
    <name type="common">Lavender scallops</name>
    <name type="synonym">South American air plant</name>
    <dbReference type="NCBI Taxonomy" id="63787"/>
    <lineage>
        <taxon>Eukaryota</taxon>
        <taxon>Viridiplantae</taxon>
        <taxon>Streptophyta</taxon>
        <taxon>Embryophyta</taxon>
        <taxon>Tracheophyta</taxon>
        <taxon>Spermatophyta</taxon>
        <taxon>Magnoliopsida</taxon>
        <taxon>eudicotyledons</taxon>
        <taxon>Gunneridae</taxon>
        <taxon>Pentapetalae</taxon>
        <taxon>Saxifragales</taxon>
        <taxon>Crassulaceae</taxon>
        <taxon>Kalanchoe</taxon>
    </lineage>
</organism>
<keyword evidence="3" id="KW-0134">Cell wall</keyword>
<dbReference type="InterPro" id="IPR006626">
    <property type="entry name" value="PbH1"/>
</dbReference>
<keyword evidence="12" id="KW-1185">Reference proteome</keyword>
<keyword evidence="5 9" id="KW-0378">Hydrolase</keyword>
<dbReference type="Gene3D" id="2.160.20.10">
    <property type="entry name" value="Single-stranded right-handed beta-helix, Pectin lyase-like"/>
    <property type="match status" value="1"/>
</dbReference>
<dbReference type="SUPFAM" id="SSF51126">
    <property type="entry name" value="Pectin lyase-like"/>
    <property type="match status" value="1"/>
</dbReference>
<dbReference type="AlphaFoldDB" id="A0A7N0TWU5"/>
<feature type="active site" evidence="8">
    <location>
        <position position="242"/>
    </location>
</feature>
<evidence type="ECO:0000313" key="12">
    <source>
        <dbReference type="Proteomes" id="UP000594263"/>
    </source>
</evidence>
<name>A0A7N0TWU5_KALFE</name>
<comment type="similarity">
    <text evidence="2 9">Belongs to the glycosyl hydrolase 28 family.</text>
</comment>
<keyword evidence="7" id="KW-0961">Cell wall biogenesis/degradation</keyword>
<keyword evidence="10" id="KW-0732">Signal</keyword>
<dbReference type="PANTHER" id="PTHR31375">
    <property type="match status" value="1"/>
</dbReference>